<dbReference type="Gene3D" id="3.30.70.2970">
    <property type="entry name" value="Protein of unknown function (DUF541), domain 2"/>
    <property type="match status" value="1"/>
</dbReference>
<keyword evidence="2" id="KW-1185">Reference proteome</keyword>
<sequence length="233" mass="25083">MPTTIRVSGQAQTTHKAELATLKLQIRYEHVSKEEASAQVRRTAAQLSGILSDLAPKDPNGAIALTAPVAAWSMESLTVTLPWYGIDDDEAKRKKRKSVAQTAVEATFRDIAKLSDIITTVSAIPHVSLQRVGWKLTKATRDSSQSDLRRRAAGNARVKAEDYAAALGCTASLKCVEVSDFNASPGWGAARTYGAPMMARGAVPGSQPQAPDIELKPEDIDVSIEVQTVWEAE</sequence>
<dbReference type="GeneID" id="37034532"/>
<dbReference type="PANTHER" id="PTHR34387:SF2">
    <property type="entry name" value="SLR1258 PROTEIN"/>
    <property type="match status" value="1"/>
</dbReference>
<dbReference type="PANTHER" id="PTHR34387">
    <property type="entry name" value="SLR1258 PROTEIN"/>
    <property type="match status" value="1"/>
</dbReference>
<protein>
    <recommendedName>
        <fullName evidence="3">SIMPL domain-containing protein</fullName>
    </recommendedName>
</protein>
<organism evidence="1 2">
    <name type="scientific">Ceraceosorus guamensis</name>
    <dbReference type="NCBI Taxonomy" id="1522189"/>
    <lineage>
        <taxon>Eukaryota</taxon>
        <taxon>Fungi</taxon>
        <taxon>Dikarya</taxon>
        <taxon>Basidiomycota</taxon>
        <taxon>Ustilaginomycotina</taxon>
        <taxon>Exobasidiomycetes</taxon>
        <taxon>Ceraceosorales</taxon>
        <taxon>Ceraceosoraceae</taxon>
        <taxon>Ceraceosorus</taxon>
    </lineage>
</organism>
<dbReference type="InterPro" id="IPR007497">
    <property type="entry name" value="SIMPL/DUF541"/>
</dbReference>
<reference evidence="1 2" key="1">
    <citation type="journal article" date="2018" name="Mol. Biol. Evol.">
        <title>Broad Genomic Sampling Reveals a Smut Pathogenic Ancestry of the Fungal Clade Ustilaginomycotina.</title>
        <authorList>
            <person name="Kijpornyongpan T."/>
            <person name="Mondo S.J."/>
            <person name="Barry K."/>
            <person name="Sandor L."/>
            <person name="Lee J."/>
            <person name="Lipzen A."/>
            <person name="Pangilinan J."/>
            <person name="LaButti K."/>
            <person name="Hainaut M."/>
            <person name="Henrissat B."/>
            <person name="Grigoriev I.V."/>
            <person name="Spatafora J.W."/>
            <person name="Aime M.C."/>
        </authorList>
    </citation>
    <scope>NUCLEOTIDE SEQUENCE [LARGE SCALE GENOMIC DNA]</scope>
    <source>
        <strain evidence="1 2">MCA 4658</strain>
    </source>
</reference>
<accession>A0A316W8T4</accession>
<dbReference type="RefSeq" id="XP_025373490.1">
    <property type="nucleotide sequence ID" value="XM_025512662.1"/>
</dbReference>
<dbReference type="InParanoid" id="A0A316W8T4"/>
<name>A0A316W8T4_9BASI</name>
<gene>
    <name evidence="1" type="ORF">IE81DRAFT_319234</name>
</gene>
<dbReference type="OrthoDB" id="3335918at2759"/>
<evidence type="ECO:0000313" key="1">
    <source>
        <dbReference type="EMBL" id="PWN46330.1"/>
    </source>
</evidence>
<dbReference type="InterPro" id="IPR052022">
    <property type="entry name" value="26kDa_periplasmic_antigen"/>
</dbReference>
<evidence type="ECO:0008006" key="3">
    <source>
        <dbReference type="Google" id="ProtNLM"/>
    </source>
</evidence>
<dbReference type="Pfam" id="PF04402">
    <property type="entry name" value="SIMPL"/>
    <property type="match status" value="1"/>
</dbReference>
<evidence type="ECO:0000313" key="2">
    <source>
        <dbReference type="Proteomes" id="UP000245783"/>
    </source>
</evidence>
<proteinExistence type="predicted"/>
<dbReference type="Proteomes" id="UP000245783">
    <property type="component" value="Unassembled WGS sequence"/>
</dbReference>
<dbReference type="EMBL" id="KZ819351">
    <property type="protein sequence ID" value="PWN46330.1"/>
    <property type="molecule type" value="Genomic_DNA"/>
</dbReference>
<dbReference type="GO" id="GO:0006974">
    <property type="term" value="P:DNA damage response"/>
    <property type="evidence" value="ECO:0007669"/>
    <property type="project" value="TreeGrafter"/>
</dbReference>
<dbReference type="AlphaFoldDB" id="A0A316W8T4"/>
<dbReference type="Gene3D" id="3.30.110.170">
    <property type="entry name" value="Protein of unknown function (DUF541), domain 1"/>
    <property type="match status" value="1"/>
</dbReference>